<feature type="region of interest" description="Disordered" evidence="1">
    <location>
        <begin position="86"/>
        <end position="130"/>
    </location>
</feature>
<dbReference type="AlphaFoldDB" id="A0A5K4F1N7"/>
<reference evidence="3" key="2">
    <citation type="submission" date="2019-11" db="UniProtKB">
        <authorList>
            <consortium name="WormBaseParasite"/>
        </authorList>
    </citation>
    <scope>IDENTIFICATION</scope>
    <source>
        <strain evidence="3">Puerto Rican</strain>
    </source>
</reference>
<reference evidence="2" key="1">
    <citation type="journal article" date="2012" name="PLoS Negl. Trop. Dis.">
        <title>A systematically improved high quality genome and transcriptome of the human blood fluke Schistosoma mansoni.</title>
        <authorList>
            <person name="Protasio A.V."/>
            <person name="Tsai I.J."/>
            <person name="Babbage A."/>
            <person name="Nichol S."/>
            <person name="Hunt M."/>
            <person name="Aslett M.A."/>
            <person name="De Silva N."/>
            <person name="Velarde G.S."/>
            <person name="Anderson T.J."/>
            <person name="Clark R.C."/>
            <person name="Davidson C."/>
            <person name="Dillon G.P."/>
            <person name="Holroyd N.E."/>
            <person name="LoVerde P.T."/>
            <person name="Lloyd C."/>
            <person name="McQuillan J."/>
            <person name="Oliveira G."/>
            <person name="Otto T.D."/>
            <person name="Parker-Manuel S.J."/>
            <person name="Quail M.A."/>
            <person name="Wilson R.A."/>
            <person name="Zerlotini A."/>
            <person name="Dunne D.W."/>
            <person name="Berriman M."/>
        </authorList>
    </citation>
    <scope>NUCLEOTIDE SEQUENCE [LARGE SCALE GENOMIC DNA]</scope>
    <source>
        <strain evidence="2">Puerto Rican</strain>
    </source>
</reference>
<feature type="compositionally biased region" description="Polar residues" evidence="1">
    <location>
        <begin position="115"/>
        <end position="127"/>
    </location>
</feature>
<feature type="region of interest" description="Disordered" evidence="1">
    <location>
        <begin position="257"/>
        <end position="279"/>
    </location>
</feature>
<evidence type="ECO:0000313" key="2">
    <source>
        <dbReference type="Proteomes" id="UP000008854"/>
    </source>
</evidence>
<dbReference type="Proteomes" id="UP000008854">
    <property type="component" value="Unassembled WGS sequence"/>
</dbReference>
<organism evidence="2 3">
    <name type="scientific">Schistosoma mansoni</name>
    <name type="common">Blood fluke</name>
    <dbReference type="NCBI Taxonomy" id="6183"/>
    <lineage>
        <taxon>Eukaryota</taxon>
        <taxon>Metazoa</taxon>
        <taxon>Spiralia</taxon>
        <taxon>Lophotrochozoa</taxon>
        <taxon>Platyhelminthes</taxon>
        <taxon>Trematoda</taxon>
        <taxon>Digenea</taxon>
        <taxon>Strigeidida</taxon>
        <taxon>Schistosomatoidea</taxon>
        <taxon>Schistosomatidae</taxon>
        <taxon>Schistosoma</taxon>
    </lineage>
</organism>
<keyword evidence="2" id="KW-1185">Reference proteome</keyword>
<protein>
    <submittedName>
        <fullName evidence="3">SWIM-type domain-containing protein</fullName>
    </submittedName>
</protein>
<evidence type="ECO:0000313" key="3">
    <source>
        <dbReference type="WBParaSite" id="Smp_301660.1"/>
    </source>
</evidence>
<evidence type="ECO:0000256" key="1">
    <source>
        <dbReference type="SAM" id="MobiDB-lite"/>
    </source>
</evidence>
<feature type="compositionally biased region" description="Polar residues" evidence="1">
    <location>
        <begin position="261"/>
        <end position="279"/>
    </location>
</feature>
<proteinExistence type="predicted"/>
<dbReference type="InParanoid" id="A0A5K4F1N7"/>
<dbReference type="WBParaSite" id="Smp_301660.1">
    <property type="protein sequence ID" value="Smp_301660.1"/>
    <property type="gene ID" value="Smp_301660"/>
</dbReference>
<feature type="compositionally biased region" description="Polar residues" evidence="1">
    <location>
        <begin position="86"/>
        <end position="101"/>
    </location>
</feature>
<name>A0A5K4F1N7_SCHMA</name>
<feature type="region of interest" description="Disordered" evidence="1">
    <location>
        <begin position="1"/>
        <end position="23"/>
    </location>
</feature>
<accession>A0A5K4F1N7</accession>
<sequence length="479" mass="54058">MESDKSGLIKSPRSVLRRQGRTNSIRGQIRSLTNKMTPQPVNKLEDIKHEQKSVITEETPTTRVNTRLFNARKQFSKPTVPIISLDDQNSLTTSPQSSRSTFSHKKMYKTDSIESRTSMPVSPSESHYSPHFEKNLTQVTTTMRALSTSPRVGSPNALIPPYNKSLQPLAFSYDSINPDYHINKDTSDKNSREIYTTNNRVKPKGLLNPKSEFIKSPQVTGKNLIPITSSVMTSTSAIAPNTGDDILLGLVHQKSTESHDSSISMPSVTSSGGSPYTSLGSRLLRQNKKEDKLYRSTEVNFYTDDDGIKQSEQHIVRRSSYEMATGKIELPVENQKKKKFWKEALCTLKGKKELLFKKQMKRSDECMEFGDPVYHLLRCAASPGHQPSTCKCICHLESGDECHKIVSEMSKPINVICAPAARRKSNYPTLSTSTSNYYHQFTSSNINDNTIQLKTKYLAFKKDRTHSNNHHSIHHHVYD</sequence>